<evidence type="ECO:0000256" key="1">
    <source>
        <dbReference type="SAM" id="MobiDB-lite"/>
    </source>
</evidence>
<sequence length="106" mass="11445">MDSMQGGGARPAARQPGLDLPRPPHGLRGEDAGISPAWLAAAGTCRGAQPHQYPAVRRLAEDGCLRLDPRLRHVAGGRWSSCSHGWRRLLWSGSCTARCWHGVRAT</sequence>
<dbReference type="Proteomes" id="UP000008553">
    <property type="component" value="Unassembled WGS sequence"/>
</dbReference>
<dbReference type="AlphaFoldDB" id="Q7R6Y1"/>
<name>Q7R6Y1_PLAYO</name>
<protein>
    <submittedName>
        <fullName evidence="2">Uncharacterized protein</fullName>
    </submittedName>
</protein>
<comment type="caution">
    <text evidence="2">The sequence shown here is derived from an EMBL/GenBank/DDBJ whole genome shotgun (WGS) entry which is preliminary data.</text>
</comment>
<dbReference type="PaxDb" id="73239-Q7R6Y1"/>
<organism evidence="2 3">
    <name type="scientific">Plasmodium yoelii yoelii</name>
    <dbReference type="NCBI Taxonomy" id="73239"/>
    <lineage>
        <taxon>Eukaryota</taxon>
        <taxon>Sar</taxon>
        <taxon>Alveolata</taxon>
        <taxon>Apicomplexa</taxon>
        <taxon>Aconoidasida</taxon>
        <taxon>Haemosporida</taxon>
        <taxon>Plasmodiidae</taxon>
        <taxon>Plasmodium</taxon>
        <taxon>Plasmodium (Vinckeia)</taxon>
    </lineage>
</organism>
<dbReference type="EMBL" id="AABL01002932">
    <property type="protein sequence ID" value="EAA20342.1"/>
    <property type="molecule type" value="Genomic_DNA"/>
</dbReference>
<evidence type="ECO:0000313" key="3">
    <source>
        <dbReference type="Proteomes" id="UP000008553"/>
    </source>
</evidence>
<evidence type="ECO:0000313" key="2">
    <source>
        <dbReference type="EMBL" id="EAA20342.1"/>
    </source>
</evidence>
<dbReference type="InParanoid" id="Q7R6Y1"/>
<reference evidence="2 3" key="1">
    <citation type="journal article" date="2002" name="Nature">
        <title>Genome sequence and comparative analysis of the model rodent malaria parasite Plasmodium yoelii yoelii.</title>
        <authorList>
            <person name="Carlton J.M."/>
            <person name="Angiuoli S.V."/>
            <person name="Suh B.B."/>
            <person name="Kooij T.W."/>
            <person name="Pertea M."/>
            <person name="Silva J.C."/>
            <person name="Ermolaeva M.D."/>
            <person name="Allen J.E."/>
            <person name="Selengut J.D."/>
            <person name="Koo H.L."/>
            <person name="Peterson J.D."/>
            <person name="Pop M."/>
            <person name="Kosack D.S."/>
            <person name="Shumway M.F."/>
            <person name="Bidwell S.L."/>
            <person name="Shallom S.J."/>
            <person name="van Aken S.E."/>
            <person name="Riedmuller S.B."/>
            <person name="Feldblyum T.V."/>
            <person name="Cho J.K."/>
            <person name="Quackenbush J."/>
            <person name="Sedegah M."/>
            <person name="Shoaibi A."/>
            <person name="Cummings L.M."/>
            <person name="Florens L."/>
            <person name="Yates J.R."/>
            <person name="Raine J.D."/>
            <person name="Sinden R.E."/>
            <person name="Harris M.A."/>
            <person name="Cunningham D.A."/>
            <person name="Preiser P.R."/>
            <person name="Bergman L.W."/>
            <person name="Vaidya A.B."/>
            <person name="van Lin L.H."/>
            <person name="Janse C.J."/>
            <person name="Waters A.P."/>
            <person name="Smith H.O."/>
            <person name="White O.R."/>
            <person name="Salzberg S.L."/>
            <person name="Venter J.C."/>
            <person name="Fraser C.M."/>
            <person name="Hoffman S.L."/>
            <person name="Gardner M.J."/>
            <person name="Carucci D.J."/>
        </authorList>
    </citation>
    <scope>NUCLEOTIDE SEQUENCE [LARGE SCALE GENOMIC DNA]</scope>
    <source>
        <strain evidence="2 3">17XNL</strain>
    </source>
</reference>
<accession>Q7R6Y1</accession>
<keyword evidence="3" id="KW-1185">Reference proteome</keyword>
<feature type="region of interest" description="Disordered" evidence="1">
    <location>
        <begin position="1"/>
        <end position="32"/>
    </location>
</feature>
<gene>
    <name evidence="2" type="ORF">PY07809</name>
</gene>
<proteinExistence type="predicted"/>